<feature type="transmembrane region" description="Helical" evidence="1">
    <location>
        <begin position="36"/>
        <end position="55"/>
    </location>
</feature>
<protein>
    <submittedName>
        <fullName evidence="2">Uncharacterized protein</fullName>
    </submittedName>
</protein>
<keyword evidence="1" id="KW-0812">Transmembrane</keyword>
<organism evidence="2">
    <name type="scientific">Pleurostomum flabellatum</name>
    <dbReference type="NCBI Taxonomy" id="405751"/>
    <lineage>
        <taxon>Eukaryota</taxon>
        <taxon>Discoba</taxon>
        <taxon>Heterolobosea</taxon>
        <taxon>Tulamoebidae</taxon>
        <taxon>Pleurostomum</taxon>
    </lineage>
</organism>
<name>A0A7T0Q4V3_9EUKA</name>
<evidence type="ECO:0000256" key="1">
    <source>
        <dbReference type="SAM" id="Phobius"/>
    </source>
</evidence>
<geneLocation type="mitochondrion" evidence="2"/>
<dbReference type="EMBL" id="MT843578">
    <property type="protein sequence ID" value="QPL15637.1"/>
    <property type="molecule type" value="Genomic_DNA"/>
</dbReference>
<proteinExistence type="predicted"/>
<reference evidence="2" key="1">
    <citation type="journal article" date="2021" name="Genome Biol.">
        <title>Evolutionary history of mitochondrial genomes in Discoba, including the extreme halophile Pleurostomum flabellatum (Heterolobosea).</title>
        <authorList>
            <person name="Ettahi K."/>
            <person name="Lhee D.H."/>
            <person name="Sung J.Y."/>
            <person name="Simpson A.G.B."/>
            <person name="Park J.S."/>
            <person name="Yoon H.S."/>
        </authorList>
    </citation>
    <scope>NUCLEOTIDE SEQUENCE</scope>
</reference>
<keyword evidence="1" id="KW-1133">Transmembrane helix</keyword>
<gene>
    <name evidence="2" type="primary">orf40</name>
</gene>
<keyword evidence="2" id="KW-0496">Mitochondrion</keyword>
<dbReference type="AlphaFoldDB" id="A0A7T0Q4V3"/>
<dbReference type="RefSeq" id="YP_010049269.1">
    <property type="nucleotide sequence ID" value="NC_054363.1"/>
</dbReference>
<keyword evidence="1" id="KW-0472">Membrane</keyword>
<dbReference type="GeneID" id="63660940"/>
<evidence type="ECO:0000313" key="2">
    <source>
        <dbReference type="EMBL" id="QPL15637.1"/>
    </source>
</evidence>
<sequence>MLFMLNLIKILQFKLKDLIKDYIPNAYHGLQCVSSIFIIQFFFVFNMIISIFIFFI</sequence>
<accession>A0A7T0Q4V3</accession>